<dbReference type="AlphaFoldDB" id="A0A803T4B4"/>
<keyword evidence="3" id="KW-1185">Reference proteome</keyword>
<dbReference type="Pfam" id="PF00078">
    <property type="entry name" value="RVT_1"/>
    <property type="match status" value="1"/>
</dbReference>
<dbReference type="InParanoid" id="A0A803T4B4"/>
<dbReference type="CDD" id="cd01650">
    <property type="entry name" value="RT_nLTR_like"/>
    <property type="match status" value="1"/>
</dbReference>
<sequence>MNRALEEKQIPYSWKSANITVIPKEGADKTKVKNYRPISLLNTDYKIFTNILASRLKEILNEKIGQEQTGFLPGRHIKDNIRTILNIIEYYDKNIQKEVGLLFIDAEKAFDRVNWNFIIEVLKEMDVGYYFLNAIQAIYSHQFASIIINGNKTEEFSISKGTRQGCPLSPLIFILVLEILLTRIRKNNELKGLKIKNYSYKLCAFADDVACIIEDPANHWTRWWKELITFGEVAGLKINKEKTKMITKNISGKHKDELEKLTGIKIVRKVKYLGIEITASNAQLLKNNYEKKWTEIKEKMKRWSNLKLSLLGRIAVVKMNILPEVLYIFQTIPILRSRMIFTKWDKDIKKFIWENKKARIKISSLKDDRKRGGLGLPDLELYYEAAALTWVRDWVTLEKKRILALEGVELRRGWHSYLCKDKIKIEKNFKNHFIRAALIRIWDKYKFRFHTKTPMWFSPIEANHRRESSTDQWLTYKQLLTLNNQEIKLKTHEEIRKVDPNSSWLHYWQIREEYKEDKEKGFETTEKFWDKILKINTKLLRILYKQLLIWALEEEQIKEVMIKWARAVGHTIHLSQWEEIWGEKLRWAYATEIKENWYKMFHMWYLTPNKLARYSKGNINGNCWKCGKHSGTFLHMWWECKKIKKFWYEIYKKITKIVQKSLNSSQNVFY</sequence>
<dbReference type="InterPro" id="IPR000477">
    <property type="entry name" value="RT_dom"/>
</dbReference>
<reference evidence="2" key="2">
    <citation type="submission" date="2025-08" db="UniProtKB">
        <authorList>
            <consortium name="Ensembl"/>
        </authorList>
    </citation>
    <scope>IDENTIFICATION</scope>
</reference>
<dbReference type="PROSITE" id="PS50878">
    <property type="entry name" value="RT_POL"/>
    <property type="match status" value="1"/>
</dbReference>
<dbReference type="Ensembl" id="ENSACAT00000043458.1">
    <property type="protein sequence ID" value="ENSACAP00000030054.1"/>
    <property type="gene ID" value="ENSACAG00000042719.1"/>
</dbReference>
<dbReference type="PANTHER" id="PTHR31635">
    <property type="entry name" value="REVERSE TRANSCRIPTASE DOMAIN-CONTAINING PROTEIN-RELATED"/>
    <property type="match status" value="1"/>
</dbReference>
<reference evidence="2" key="3">
    <citation type="submission" date="2025-09" db="UniProtKB">
        <authorList>
            <consortium name="Ensembl"/>
        </authorList>
    </citation>
    <scope>IDENTIFICATION</scope>
</reference>
<organism evidence="2 3">
    <name type="scientific">Anolis carolinensis</name>
    <name type="common">Green anole</name>
    <name type="synonym">American chameleon</name>
    <dbReference type="NCBI Taxonomy" id="28377"/>
    <lineage>
        <taxon>Eukaryota</taxon>
        <taxon>Metazoa</taxon>
        <taxon>Chordata</taxon>
        <taxon>Craniata</taxon>
        <taxon>Vertebrata</taxon>
        <taxon>Euteleostomi</taxon>
        <taxon>Lepidosauria</taxon>
        <taxon>Squamata</taxon>
        <taxon>Bifurcata</taxon>
        <taxon>Unidentata</taxon>
        <taxon>Episquamata</taxon>
        <taxon>Toxicofera</taxon>
        <taxon>Iguania</taxon>
        <taxon>Dactyloidae</taxon>
        <taxon>Anolis</taxon>
    </lineage>
</organism>
<name>A0A803T4B4_ANOCA</name>
<dbReference type="PANTHER" id="PTHR31635:SF196">
    <property type="entry name" value="REVERSE TRANSCRIPTASE DOMAIN-CONTAINING PROTEIN-RELATED"/>
    <property type="match status" value="1"/>
</dbReference>
<evidence type="ECO:0000313" key="2">
    <source>
        <dbReference type="Ensembl" id="ENSACAP00000030054.1"/>
    </source>
</evidence>
<dbReference type="GeneTree" id="ENSGT01150000286916"/>
<dbReference type="Proteomes" id="UP000001646">
    <property type="component" value="Chromosome 3"/>
</dbReference>
<accession>A0A803T4B4</accession>
<dbReference type="SUPFAM" id="SSF56672">
    <property type="entry name" value="DNA/RNA polymerases"/>
    <property type="match status" value="1"/>
</dbReference>
<evidence type="ECO:0000313" key="3">
    <source>
        <dbReference type="Proteomes" id="UP000001646"/>
    </source>
</evidence>
<dbReference type="InterPro" id="IPR043502">
    <property type="entry name" value="DNA/RNA_pol_sf"/>
</dbReference>
<evidence type="ECO:0000259" key="1">
    <source>
        <dbReference type="PROSITE" id="PS50878"/>
    </source>
</evidence>
<feature type="domain" description="Reverse transcriptase" evidence="1">
    <location>
        <begin position="3"/>
        <end position="277"/>
    </location>
</feature>
<proteinExistence type="predicted"/>
<reference evidence="2 3" key="1">
    <citation type="submission" date="2009-12" db="EMBL/GenBank/DDBJ databases">
        <title>The Genome Sequence of Anolis carolinensis (Green Anole Lizard).</title>
        <authorList>
            <consortium name="The Genome Sequencing Platform"/>
            <person name="Di Palma F."/>
            <person name="Alfoldi J."/>
            <person name="Heiman D."/>
            <person name="Young S."/>
            <person name="Grabherr M."/>
            <person name="Johnson J."/>
            <person name="Lander E.S."/>
            <person name="Lindblad-Toh K."/>
        </authorList>
    </citation>
    <scope>NUCLEOTIDE SEQUENCE [LARGE SCALE GENOMIC DNA]</scope>
    <source>
        <strain evidence="2 3">JBL SC #1</strain>
    </source>
</reference>
<protein>
    <recommendedName>
        <fullName evidence="1">Reverse transcriptase domain-containing protein</fullName>
    </recommendedName>
</protein>